<evidence type="ECO:0000313" key="2">
    <source>
        <dbReference type="EMBL" id="WVZ70342.1"/>
    </source>
</evidence>
<dbReference type="AlphaFoldDB" id="A0AAQ3TE25"/>
<gene>
    <name evidence="2" type="ORF">U9M48_019017</name>
</gene>
<protein>
    <submittedName>
        <fullName evidence="2">Uncharacterized protein</fullName>
    </submittedName>
</protein>
<feature type="compositionally biased region" description="Polar residues" evidence="1">
    <location>
        <begin position="21"/>
        <end position="30"/>
    </location>
</feature>
<feature type="compositionally biased region" description="Basic and acidic residues" evidence="1">
    <location>
        <begin position="10"/>
        <end position="19"/>
    </location>
</feature>
<accession>A0AAQ3TE25</accession>
<organism evidence="2 3">
    <name type="scientific">Paspalum notatum var. saurae</name>
    <dbReference type="NCBI Taxonomy" id="547442"/>
    <lineage>
        <taxon>Eukaryota</taxon>
        <taxon>Viridiplantae</taxon>
        <taxon>Streptophyta</taxon>
        <taxon>Embryophyta</taxon>
        <taxon>Tracheophyta</taxon>
        <taxon>Spermatophyta</taxon>
        <taxon>Magnoliopsida</taxon>
        <taxon>Liliopsida</taxon>
        <taxon>Poales</taxon>
        <taxon>Poaceae</taxon>
        <taxon>PACMAD clade</taxon>
        <taxon>Panicoideae</taxon>
        <taxon>Andropogonodae</taxon>
        <taxon>Paspaleae</taxon>
        <taxon>Paspalinae</taxon>
        <taxon>Paspalum</taxon>
    </lineage>
</organism>
<feature type="region of interest" description="Disordered" evidence="1">
    <location>
        <begin position="1"/>
        <end position="42"/>
    </location>
</feature>
<keyword evidence="3" id="KW-1185">Reference proteome</keyword>
<dbReference type="Proteomes" id="UP001341281">
    <property type="component" value="Chromosome 04"/>
</dbReference>
<name>A0AAQ3TE25_PASNO</name>
<sequence>MKRNPSESSTKSKEQHDEEPLTSTKCNGVTTPKKRQLGSKMNSCKQNILPKPCNAGIEKVVDHEILNNIGIKLLM</sequence>
<evidence type="ECO:0000256" key="1">
    <source>
        <dbReference type="SAM" id="MobiDB-lite"/>
    </source>
</evidence>
<evidence type="ECO:0000313" key="3">
    <source>
        <dbReference type="Proteomes" id="UP001341281"/>
    </source>
</evidence>
<proteinExistence type="predicted"/>
<reference evidence="2 3" key="1">
    <citation type="submission" date="2024-02" db="EMBL/GenBank/DDBJ databases">
        <title>High-quality chromosome-scale genome assembly of Pensacola bahiagrass (Paspalum notatum Flugge var. saurae).</title>
        <authorList>
            <person name="Vega J.M."/>
            <person name="Podio M."/>
            <person name="Orjuela J."/>
            <person name="Siena L.A."/>
            <person name="Pessino S.C."/>
            <person name="Combes M.C."/>
            <person name="Mariac C."/>
            <person name="Albertini E."/>
            <person name="Pupilli F."/>
            <person name="Ortiz J.P.A."/>
            <person name="Leblanc O."/>
        </authorList>
    </citation>
    <scope>NUCLEOTIDE SEQUENCE [LARGE SCALE GENOMIC DNA]</scope>
    <source>
        <strain evidence="2">R1</strain>
        <tissue evidence="2">Leaf</tissue>
    </source>
</reference>
<dbReference type="EMBL" id="CP144748">
    <property type="protein sequence ID" value="WVZ70342.1"/>
    <property type="molecule type" value="Genomic_DNA"/>
</dbReference>